<dbReference type="KEGG" id="cch:Cag_1262"/>
<proteinExistence type="predicted"/>
<dbReference type="AlphaFoldDB" id="Q3AR52"/>
<dbReference type="EMBL" id="CP000108">
    <property type="protein sequence ID" value="ABB28523.1"/>
    <property type="molecule type" value="Genomic_DNA"/>
</dbReference>
<sequence>MMAKINVKKKEIAIISVADNDYVSITYIAKYKNPNNADDVIKNWLQNRNTIELLGLWETLHNPNFKPLEFEGFKKEAEIK</sequence>
<accession>Q3AR52</accession>
<dbReference type="HOGENOM" id="CLU_133823_1_1_10"/>
<gene>
    <name evidence="2" type="ordered locus">Cag_1262</name>
</gene>
<dbReference type="Pfam" id="PF04383">
    <property type="entry name" value="KilA-N"/>
    <property type="match status" value="1"/>
</dbReference>
<evidence type="ECO:0000259" key="1">
    <source>
        <dbReference type="Pfam" id="PF04383"/>
    </source>
</evidence>
<reference evidence="2" key="1">
    <citation type="submission" date="2005-08" db="EMBL/GenBank/DDBJ databases">
        <title>Complete sequence of Chlorobium chlorochromatii CaD3.</title>
        <authorList>
            <person name="Copeland A."/>
            <person name="Lucas S."/>
            <person name="Lapidus A."/>
            <person name="Barry K."/>
            <person name="Detter J.C."/>
            <person name="Glavina T."/>
            <person name="Hammon N."/>
            <person name="Israni S."/>
            <person name="Pitluck S."/>
            <person name="Bryant D."/>
            <person name="Schmutz J."/>
            <person name="Larimer F."/>
            <person name="Land M."/>
            <person name="Kyrpides N."/>
            <person name="Ivanova N."/>
            <person name="Richardson P."/>
        </authorList>
    </citation>
    <scope>NUCLEOTIDE SEQUENCE [LARGE SCALE GENOMIC DNA]</scope>
    <source>
        <strain evidence="2">CaD3</strain>
    </source>
</reference>
<feature type="domain" description="KilA/APSES-type HTH DNA-binding" evidence="1">
    <location>
        <begin position="8"/>
        <end position="70"/>
    </location>
</feature>
<evidence type="ECO:0000313" key="2">
    <source>
        <dbReference type="EMBL" id="ABB28523.1"/>
    </source>
</evidence>
<protein>
    <recommendedName>
        <fullName evidence="1">KilA/APSES-type HTH DNA-binding domain-containing protein</fullName>
    </recommendedName>
</protein>
<dbReference type="STRING" id="340177.Cag_1262"/>
<dbReference type="InterPro" id="IPR018004">
    <property type="entry name" value="KilA/APSES_HTH"/>
</dbReference>
<organism evidence="2">
    <name type="scientific">Chlorobium chlorochromatii (strain CaD3)</name>
    <dbReference type="NCBI Taxonomy" id="340177"/>
    <lineage>
        <taxon>Bacteria</taxon>
        <taxon>Pseudomonadati</taxon>
        <taxon>Chlorobiota</taxon>
        <taxon>Chlorobiia</taxon>
        <taxon>Chlorobiales</taxon>
        <taxon>Chlorobiaceae</taxon>
        <taxon>Chlorobium/Pelodictyon group</taxon>
        <taxon>Chlorobium</taxon>
    </lineage>
</organism>
<name>Q3AR52_CHLCH</name>